<dbReference type="NCBIfam" id="NF007139">
    <property type="entry name" value="PRK09585.1-3"/>
    <property type="match status" value="1"/>
</dbReference>
<keyword evidence="1" id="KW-0808">Transferase</keyword>
<dbReference type="CDD" id="cd24050">
    <property type="entry name" value="ASKHA_NBD_ANMK"/>
    <property type="match status" value="1"/>
</dbReference>
<dbReference type="EMBL" id="AAUX01000001">
    <property type="protein sequence ID" value="EAV46537.1"/>
    <property type="molecule type" value="Genomic_DNA"/>
</dbReference>
<dbReference type="SUPFAM" id="SSF53067">
    <property type="entry name" value="Actin-like ATPase domain"/>
    <property type="match status" value="1"/>
</dbReference>
<dbReference type="Gene3D" id="3.30.420.40">
    <property type="match status" value="2"/>
</dbReference>
<comment type="pathway">
    <text evidence="1">Amino-sugar metabolism; 1,6-anhydro-N-acetylmuramate degradation.</text>
</comment>
<dbReference type="UniPathway" id="UPA00343"/>
<sequence length="365" mass="40209">MQDKKNLFFGVMSGTSLDGIDIVLIELSSKIINIVDSEHVPYTKSIRDKILKLSSPSLDELEESQNFALVHARMTANGINKLLKKNSISPSAVRGIGYHGQTIRHRPEKGFSVQIGNAHLLAEKTNITVVNDFRNRDIVAGGQGAPLVPLFHQSFFSLKQNKRVILNIGGISNISFLVNDAVLLGFDCGPGNILLDQWIYGKKNLTFDNDGQWARDGEVIPDLLNTFIQDPYLKKLPPKSTGRETFNAGWLNKHQLELYDSADVQRTLLELTVLSIQDAIDRFCLGADEIIVCGGGSENGFLMERLVKIIGLPIKKTDELGVPSQHVEAMAFAWLASKTLIGESNNSPNLTGSKGPRILGIVYYP</sequence>
<dbReference type="GO" id="GO:0016773">
    <property type="term" value="F:phosphotransferase activity, alcohol group as acceptor"/>
    <property type="evidence" value="ECO:0007669"/>
    <property type="project" value="UniProtKB-UniRule"/>
</dbReference>
<keyword evidence="3" id="KW-1185">Reference proteome</keyword>
<comment type="function">
    <text evidence="1">Catalyzes the specific phosphorylation of 1,6-anhydro-N-acetylmuramic acid (anhMurNAc) with the simultaneous cleavage of the 1,6-anhydro ring, generating MurNAc-6-P. Is required for the utilization of anhMurNAc either imported from the medium or derived from its own cell wall murein, and thus plays a role in cell wall recycling.</text>
</comment>
<keyword evidence="1" id="KW-0547">Nucleotide-binding</keyword>
<dbReference type="HAMAP" id="MF_01270">
    <property type="entry name" value="AnhMurNAc_kinase"/>
    <property type="match status" value="1"/>
</dbReference>
<dbReference type="GO" id="GO:0009254">
    <property type="term" value="P:peptidoglycan turnover"/>
    <property type="evidence" value="ECO:0007669"/>
    <property type="project" value="UniProtKB-UniRule"/>
</dbReference>
<evidence type="ECO:0000313" key="2">
    <source>
        <dbReference type="EMBL" id="EAV46537.1"/>
    </source>
</evidence>
<dbReference type="PANTHER" id="PTHR30605">
    <property type="entry name" value="ANHYDRO-N-ACETYLMURAMIC ACID KINASE"/>
    <property type="match status" value="1"/>
</dbReference>
<keyword evidence="1" id="KW-0067">ATP-binding</keyword>
<name>A0P4S7_9PROT</name>
<comment type="caution">
    <text evidence="2">The sequence shown here is derived from an EMBL/GenBank/DDBJ whole genome shotgun (WGS) entry which is preliminary data.</text>
</comment>
<comment type="catalytic activity">
    <reaction evidence="1">
        <text>1,6-anhydro-N-acetyl-beta-muramate + ATP + H2O = N-acetyl-D-muramate 6-phosphate + ADP + H(+)</text>
        <dbReference type="Rhea" id="RHEA:24952"/>
        <dbReference type="ChEBI" id="CHEBI:15377"/>
        <dbReference type="ChEBI" id="CHEBI:15378"/>
        <dbReference type="ChEBI" id="CHEBI:30616"/>
        <dbReference type="ChEBI" id="CHEBI:58690"/>
        <dbReference type="ChEBI" id="CHEBI:58722"/>
        <dbReference type="ChEBI" id="CHEBI:456216"/>
        <dbReference type="EC" id="2.7.1.170"/>
    </reaction>
</comment>
<keyword evidence="1 2" id="KW-0418">Kinase</keyword>
<dbReference type="EC" id="2.7.1.170" evidence="1"/>
<dbReference type="Proteomes" id="UP000054262">
    <property type="component" value="Unassembled WGS sequence"/>
</dbReference>
<dbReference type="GO" id="GO:0006040">
    <property type="term" value="P:amino sugar metabolic process"/>
    <property type="evidence" value="ECO:0007669"/>
    <property type="project" value="InterPro"/>
</dbReference>
<dbReference type="GO" id="GO:0005524">
    <property type="term" value="F:ATP binding"/>
    <property type="evidence" value="ECO:0007669"/>
    <property type="project" value="UniProtKB-UniRule"/>
</dbReference>
<evidence type="ECO:0000256" key="1">
    <source>
        <dbReference type="HAMAP-Rule" id="MF_01270"/>
    </source>
</evidence>
<evidence type="ECO:0000313" key="3">
    <source>
        <dbReference type="Proteomes" id="UP000054262"/>
    </source>
</evidence>
<accession>A0P4S7</accession>
<dbReference type="InterPro" id="IPR005338">
    <property type="entry name" value="Anhydro_N_Ac-Mur_kinase"/>
</dbReference>
<dbReference type="PANTHER" id="PTHR30605:SF0">
    <property type="entry name" value="ANHYDRO-N-ACETYLMURAMIC ACID KINASE"/>
    <property type="match status" value="1"/>
</dbReference>
<comment type="similarity">
    <text evidence="1">Belongs to the anhydro-N-acetylmuramic acid kinase family.</text>
</comment>
<dbReference type="InterPro" id="IPR043129">
    <property type="entry name" value="ATPase_NBD"/>
</dbReference>
<comment type="pathway">
    <text evidence="1">Cell wall biogenesis; peptidoglycan recycling.</text>
</comment>
<protein>
    <recommendedName>
        <fullName evidence="1">Anhydro-N-acetylmuramic acid kinase</fullName>
        <ecNumber evidence="1">2.7.1.170</ecNumber>
    </recommendedName>
    <alternativeName>
        <fullName evidence="1">AnhMurNAc kinase</fullName>
    </alternativeName>
</protein>
<gene>
    <name evidence="1 2" type="primary">anmK</name>
    <name evidence="2" type="ORF">MB2181_00650</name>
</gene>
<keyword evidence="1" id="KW-0119">Carbohydrate metabolism</keyword>
<organism evidence="2 3">
    <name type="scientific">Methylophilales bacterium HTCC2181</name>
    <dbReference type="NCBI Taxonomy" id="383631"/>
    <lineage>
        <taxon>Bacteria</taxon>
        <taxon>Pseudomonadati</taxon>
        <taxon>Pseudomonadota</taxon>
        <taxon>Betaproteobacteria</taxon>
        <taxon>Nitrosomonadales</taxon>
        <taxon>OM43 clade</taxon>
    </lineage>
</organism>
<dbReference type="OrthoDB" id="9763949at2"/>
<feature type="binding site" evidence="1">
    <location>
        <begin position="14"/>
        <end position="21"/>
    </location>
    <ligand>
        <name>ATP</name>
        <dbReference type="ChEBI" id="CHEBI:30616"/>
    </ligand>
</feature>
<dbReference type="UniPathway" id="UPA00544"/>
<dbReference type="GO" id="GO:0097175">
    <property type="term" value="P:1,6-anhydro-N-acetyl-beta-muramic acid catabolic process"/>
    <property type="evidence" value="ECO:0007669"/>
    <property type="project" value="UniProtKB-UniRule"/>
</dbReference>
<dbReference type="AlphaFoldDB" id="A0P4S7"/>
<proteinExistence type="inferred from homology"/>
<dbReference type="Pfam" id="PF03702">
    <property type="entry name" value="AnmK"/>
    <property type="match status" value="1"/>
</dbReference>
<reference evidence="2 3" key="1">
    <citation type="submission" date="2006-11" db="EMBL/GenBank/DDBJ databases">
        <authorList>
            <person name="Giovannoni S."/>
            <person name="Vergin K."/>
            <person name="Ferriera S."/>
            <person name="Johnson J."/>
            <person name="Kravitz S."/>
            <person name="Beeson K."/>
            <person name="Sutton G."/>
            <person name="Rogers Y.-H."/>
            <person name="Friedman R."/>
            <person name="Frazier M."/>
            <person name="Venter J.C."/>
        </authorList>
    </citation>
    <scope>NUCLEOTIDE SEQUENCE [LARGE SCALE GENOMIC DNA]</scope>
    <source>
        <strain evidence="2 3">HTCC2181</strain>
    </source>
</reference>
<dbReference type="GO" id="GO:0016301">
    <property type="term" value="F:kinase activity"/>
    <property type="evidence" value="ECO:0007669"/>
    <property type="project" value="UniProtKB-KW"/>
</dbReference>